<feature type="transmembrane region" description="Helical" evidence="1">
    <location>
        <begin position="109"/>
        <end position="128"/>
    </location>
</feature>
<keyword evidence="3" id="KW-1185">Reference proteome</keyword>
<keyword evidence="1" id="KW-0812">Transmembrane</keyword>
<name>A0A834SUS9_9FABA</name>
<dbReference type="AlphaFoldDB" id="A0A834SUS9"/>
<evidence type="ECO:0000313" key="3">
    <source>
        <dbReference type="Proteomes" id="UP000634136"/>
    </source>
</evidence>
<evidence type="ECO:0000313" key="2">
    <source>
        <dbReference type="EMBL" id="KAF7810354.1"/>
    </source>
</evidence>
<proteinExistence type="predicted"/>
<dbReference type="EMBL" id="JAAIUW010000011">
    <property type="protein sequence ID" value="KAF7810354.1"/>
    <property type="molecule type" value="Genomic_DNA"/>
</dbReference>
<reference evidence="2" key="1">
    <citation type="submission" date="2020-09" db="EMBL/GenBank/DDBJ databases">
        <title>Genome-Enabled Discovery of Anthraquinone Biosynthesis in Senna tora.</title>
        <authorList>
            <person name="Kang S.-H."/>
            <person name="Pandey R.P."/>
            <person name="Lee C.-M."/>
            <person name="Sim J.-S."/>
            <person name="Jeong J.-T."/>
            <person name="Choi B.-S."/>
            <person name="Jung M."/>
            <person name="Ginzburg D."/>
            <person name="Zhao K."/>
            <person name="Won S.Y."/>
            <person name="Oh T.-J."/>
            <person name="Yu Y."/>
            <person name="Kim N.-H."/>
            <person name="Lee O.R."/>
            <person name="Lee T.-H."/>
            <person name="Bashyal P."/>
            <person name="Kim T.-S."/>
            <person name="Lee W.-H."/>
            <person name="Kawkins C."/>
            <person name="Kim C.-K."/>
            <person name="Kim J.S."/>
            <person name="Ahn B.O."/>
            <person name="Rhee S.Y."/>
            <person name="Sohng J.K."/>
        </authorList>
    </citation>
    <scope>NUCLEOTIDE SEQUENCE</scope>
    <source>
        <tissue evidence="2">Leaf</tissue>
    </source>
</reference>
<comment type="caution">
    <text evidence="2">The sequence shown here is derived from an EMBL/GenBank/DDBJ whole genome shotgun (WGS) entry which is preliminary data.</text>
</comment>
<keyword evidence="1" id="KW-0472">Membrane</keyword>
<accession>A0A834SUS9</accession>
<sequence length="129" mass="14368">MGRHTIWVTFSLMAVSQFDDRSPRVRWAHAEVGSTYVLITCPSSCARGAILMHSRRDSYALGHGLRVRFFSILARFGASSVSIFAKMGALASLFWLCRSSFARMGSSPCCFGFVFTRMGMVPLVLLPYE</sequence>
<gene>
    <name evidence="2" type="ORF">G2W53_037097</name>
</gene>
<evidence type="ECO:0000256" key="1">
    <source>
        <dbReference type="SAM" id="Phobius"/>
    </source>
</evidence>
<dbReference type="Proteomes" id="UP000634136">
    <property type="component" value="Unassembled WGS sequence"/>
</dbReference>
<organism evidence="2 3">
    <name type="scientific">Senna tora</name>
    <dbReference type="NCBI Taxonomy" id="362788"/>
    <lineage>
        <taxon>Eukaryota</taxon>
        <taxon>Viridiplantae</taxon>
        <taxon>Streptophyta</taxon>
        <taxon>Embryophyta</taxon>
        <taxon>Tracheophyta</taxon>
        <taxon>Spermatophyta</taxon>
        <taxon>Magnoliopsida</taxon>
        <taxon>eudicotyledons</taxon>
        <taxon>Gunneridae</taxon>
        <taxon>Pentapetalae</taxon>
        <taxon>rosids</taxon>
        <taxon>fabids</taxon>
        <taxon>Fabales</taxon>
        <taxon>Fabaceae</taxon>
        <taxon>Caesalpinioideae</taxon>
        <taxon>Cassia clade</taxon>
        <taxon>Senna</taxon>
    </lineage>
</organism>
<protein>
    <submittedName>
        <fullName evidence="2">Uncharacterized protein</fullName>
    </submittedName>
</protein>
<feature type="transmembrane region" description="Helical" evidence="1">
    <location>
        <begin position="72"/>
        <end position="97"/>
    </location>
</feature>
<keyword evidence="1" id="KW-1133">Transmembrane helix</keyword>